<dbReference type="Gene3D" id="3.80.20.20">
    <property type="entry name" value="Receptor L-domain"/>
    <property type="match status" value="2"/>
</dbReference>
<dbReference type="AlphaFoldDB" id="A0A1I7T1M0"/>
<name>A0A1I7T1M0_9PELO</name>
<sequence>MYQIISSSEPTCIFSTKNLTTQTIESFPKTCTTVCSDIAIDEHCTLTEDQLASTFMNMKHLVGSLIVISTKYTSLKFLVPLESIECGDYEIMIVLNPKLIELGMSKLTTIKCSSISISNNKAMTKLNIPNLKNISASEFSESNDTRVDLRIIYLDKNFCITTQEMYNFMSSEDLHMDNLFGMHCEPAVPLTNGKVCNSSYTLVYPTNILDDCTQYFGSLVILPENEKEVAKLKSVEMVFGPLYIARTNLTNIDFLGSLKYVSSLGYDTPPIKVENNRLLTNFTFPSLKRIKSSILSSWVVFENNSESLTLNPEFCSELQDQLSVNYKGSGENEIQKSLRMLRLYVLQKTGIQGIPF</sequence>
<evidence type="ECO:0000259" key="1">
    <source>
        <dbReference type="Pfam" id="PF01030"/>
    </source>
</evidence>
<proteinExistence type="predicted"/>
<dbReference type="InterPro" id="IPR053079">
    <property type="entry name" value="SPS2_domain"/>
</dbReference>
<protein>
    <submittedName>
        <fullName evidence="3">Recep_L_domain domain-containing protein</fullName>
    </submittedName>
</protein>
<evidence type="ECO:0000313" key="3">
    <source>
        <dbReference type="WBParaSite" id="Csp11.Scaffold463.g1545.t2"/>
    </source>
</evidence>
<dbReference type="Proteomes" id="UP000095282">
    <property type="component" value="Unplaced"/>
</dbReference>
<dbReference type="SUPFAM" id="SSF52058">
    <property type="entry name" value="L domain-like"/>
    <property type="match status" value="2"/>
</dbReference>
<dbReference type="eggNOG" id="ENOG502RC8P">
    <property type="taxonomic scope" value="Eukaryota"/>
</dbReference>
<feature type="domain" description="Receptor L-domain" evidence="1">
    <location>
        <begin position="31"/>
        <end position="123"/>
    </location>
</feature>
<dbReference type="PANTHER" id="PTHR21662">
    <property type="entry name" value="RECEPTOR PROTEIN-TYROSINE KINASE"/>
    <property type="match status" value="1"/>
</dbReference>
<dbReference type="PANTHER" id="PTHR21662:SF59">
    <property type="entry name" value="RECEPTOR PROTEIN-TYROSINE KINASE"/>
    <property type="match status" value="1"/>
</dbReference>
<keyword evidence="2" id="KW-1185">Reference proteome</keyword>
<feature type="domain" description="Receptor L-domain" evidence="1">
    <location>
        <begin position="211"/>
        <end position="307"/>
    </location>
</feature>
<dbReference type="WBParaSite" id="Csp11.Scaffold463.g1545.t2">
    <property type="protein sequence ID" value="Csp11.Scaffold463.g1545.t2"/>
    <property type="gene ID" value="Csp11.Scaffold463.g1545"/>
</dbReference>
<dbReference type="InterPro" id="IPR036941">
    <property type="entry name" value="Rcpt_L-dom_sf"/>
</dbReference>
<reference evidence="3" key="1">
    <citation type="submission" date="2016-11" db="UniProtKB">
        <authorList>
            <consortium name="WormBaseParasite"/>
        </authorList>
    </citation>
    <scope>IDENTIFICATION</scope>
</reference>
<evidence type="ECO:0000313" key="2">
    <source>
        <dbReference type="Proteomes" id="UP000095282"/>
    </source>
</evidence>
<dbReference type="InterPro" id="IPR000494">
    <property type="entry name" value="Rcpt_L-dom"/>
</dbReference>
<dbReference type="Pfam" id="PF01030">
    <property type="entry name" value="Recep_L_domain"/>
    <property type="match status" value="2"/>
</dbReference>
<organism evidence="2 3">
    <name type="scientific">Caenorhabditis tropicalis</name>
    <dbReference type="NCBI Taxonomy" id="1561998"/>
    <lineage>
        <taxon>Eukaryota</taxon>
        <taxon>Metazoa</taxon>
        <taxon>Ecdysozoa</taxon>
        <taxon>Nematoda</taxon>
        <taxon>Chromadorea</taxon>
        <taxon>Rhabditida</taxon>
        <taxon>Rhabditina</taxon>
        <taxon>Rhabditomorpha</taxon>
        <taxon>Rhabditoidea</taxon>
        <taxon>Rhabditidae</taxon>
        <taxon>Peloderinae</taxon>
        <taxon>Caenorhabditis</taxon>
    </lineage>
</organism>
<accession>A0A1I7T1M0</accession>